<dbReference type="Proteomes" id="UP000036834">
    <property type="component" value="Unassembled WGS sequence"/>
</dbReference>
<dbReference type="PANTHER" id="PTHR37422">
    <property type="entry name" value="TEICHURONIC ACID BIOSYNTHESIS PROTEIN TUAE"/>
    <property type="match status" value="1"/>
</dbReference>
<accession>A0A0K9YIV1</accession>
<reference evidence="9" key="1">
    <citation type="submission" date="2015-07" db="EMBL/GenBank/DDBJ databases">
        <title>Genome sequencing project for genomic taxonomy and phylogenomics of Bacillus-like bacteria.</title>
        <authorList>
            <person name="Liu B."/>
            <person name="Wang J."/>
            <person name="Zhu Y."/>
            <person name="Liu G."/>
            <person name="Chen Q."/>
            <person name="Chen Z."/>
            <person name="Lan J."/>
            <person name="Che J."/>
            <person name="Ge C."/>
            <person name="Shi H."/>
            <person name="Pan Z."/>
            <person name="Liu X."/>
        </authorList>
    </citation>
    <scope>NUCLEOTIDE SEQUENCE [LARGE SCALE GENOMIC DNA]</scope>
    <source>
        <strain evidence="9">DSM 9887</strain>
    </source>
</reference>
<dbReference type="PANTHER" id="PTHR37422:SF17">
    <property type="entry name" value="O-ANTIGEN LIGASE"/>
    <property type="match status" value="1"/>
</dbReference>
<dbReference type="InterPro" id="IPR051533">
    <property type="entry name" value="WaaL-like"/>
</dbReference>
<name>A0A0K9YIV1_9BACL</name>
<dbReference type="PATRIC" id="fig|54915.3.peg.525"/>
<evidence type="ECO:0000256" key="5">
    <source>
        <dbReference type="SAM" id="Phobius"/>
    </source>
</evidence>
<dbReference type="InterPro" id="IPR007016">
    <property type="entry name" value="O-antigen_ligase-rel_domated"/>
</dbReference>
<dbReference type="EMBL" id="LGIQ01000017">
    <property type="protein sequence ID" value="KNB68623.1"/>
    <property type="molecule type" value="Genomic_DNA"/>
</dbReference>
<evidence type="ECO:0000313" key="10">
    <source>
        <dbReference type="Proteomes" id="UP000319578"/>
    </source>
</evidence>
<feature type="domain" description="O-antigen ligase-related" evidence="6">
    <location>
        <begin position="214"/>
        <end position="358"/>
    </location>
</feature>
<feature type="transmembrane region" description="Helical" evidence="5">
    <location>
        <begin position="91"/>
        <end position="107"/>
    </location>
</feature>
<feature type="transmembrane region" description="Helical" evidence="5">
    <location>
        <begin position="23"/>
        <end position="48"/>
    </location>
</feature>
<keyword evidence="4 5" id="KW-0472">Membrane</keyword>
<dbReference type="AlphaFoldDB" id="A0A0K9YIV1"/>
<feature type="transmembrane region" description="Helical" evidence="5">
    <location>
        <begin position="119"/>
        <end position="137"/>
    </location>
</feature>
<feature type="transmembrane region" description="Helical" evidence="5">
    <location>
        <begin position="255"/>
        <end position="273"/>
    </location>
</feature>
<evidence type="ECO:0000256" key="3">
    <source>
        <dbReference type="ARBA" id="ARBA00022989"/>
    </source>
</evidence>
<gene>
    <name evidence="7" type="primary">hfsC</name>
    <name evidence="8" type="ORF">ADS79_32135</name>
    <name evidence="7" type="ORF">BRE01_28260</name>
</gene>
<comment type="caution">
    <text evidence="8">The sequence shown here is derived from an EMBL/GenBank/DDBJ whole genome shotgun (WGS) entry which is preliminary data.</text>
</comment>
<feature type="transmembrane region" description="Helical" evidence="5">
    <location>
        <begin position="209"/>
        <end position="225"/>
    </location>
</feature>
<dbReference type="RefSeq" id="WP_049742553.1">
    <property type="nucleotide sequence ID" value="NZ_BJON01000010.1"/>
</dbReference>
<evidence type="ECO:0000313" key="7">
    <source>
        <dbReference type="EMBL" id="GED69124.1"/>
    </source>
</evidence>
<evidence type="ECO:0000259" key="6">
    <source>
        <dbReference type="Pfam" id="PF04932"/>
    </source>
</evidence>
<proteinExistence type="predicted"/>
<dbReference type="EMBL" id="BJON01000010">
    <property type="protein sequence ID" value="GED69124.1"/>
    <property type="molecule type" value="Genomic_DNA"/>
</dbReference>
<feature type="transmembrane region" description="Helical" evidence="5">
    <location>
        <begin position="60"/>
        <end position="79"/>
    </location>
</feature>
<feature type="transmembrane region" description="Helical" evidence="5">
    <location>
        <begin position="378"/>
        <end position="395"/>
    </location>
</feature>
<evidence type="ECO:0000256" key="4">
    <source>
        <dbReference type="ARBA" id="ARBA00023136"/>
    </source>
</evidence>
<feature type="transmembrane region" description="Helical" evidence="5">
    <location>
        <begin position="144"/>
        <end position="165"/>
    </location>
</feature>
<keyword evidence="2 5" id="KW-0812">Transmembrane</keyword>
<dbReference type="GO" id="GO:0016020">
    <property type="term" value="C:membrane"/>
    <property type="evidence" value="ECO:0007669"/>
    <property type="project" value="UniProtKB-SubCell"/>
</dbReference>
<keyword evidence="10" id="KW-1185">Reference proteome</keyword>
<protein>
    <recommendedName>
        <fullName evidence="6">O-antigen ligase-related domain-containing protein</fullName>
    </recommendedName>
</protein>
<keyword evidence="3 5" id="KW-1133">Transmembrane helix</keyword>
<dbReference type="Pfam" id="PF04932">
    <property type="entry name" value="Wzy_C"/>
    <property type="match status" value="1"/>
</dbReference>
<reference evidence="7 10" key="3">
    <citation type="submission" date="2019-06" db="EMBL/GenBank/DDBJ databases">
        <title>Whole genome shotgun sequence of Brevibacillus reuszeri NBRC 15719.</title>
        <authorList>
            <person name="Hosoyama A."/>
            <person name="Uohara A."/>
            <person name="Ohji S."/>
            <person name="Ichikawa N."/>
        </authorList>
    </citation>
    <scope>NUCLEOTIDE SEQUENCE [LARGE SCALE GENOMIC DNA]</scope>
    <source>
        <strain evidence="7 10">NBRC 15719</strain>
    </source>
</reference>
<organism evidence="8 9">
    <name type="scientific">Brevibacillus reuszeri</name>
    <dbReference type="NCBI Taxonomy" id="54915"/>
    <lineage>
        <taxon>Bacteria</taxon>
        <taxon>Bacillati</taxon>
        <taxon>Bacillota</taxon>
        <taxon>Bacilli</taxon>
        <taxon>Bacillales</taxon>
        <taxon>Paenibacillaceae</taxon>
        <taxon>Brevibacillus</taxon>
    </lineage>
</organism>
<reference evidence="8" key="2">
    <citation type="submission" date="2015-07" db="EMBL/GenBank/DDBJ databases">
        <title>MeaNS - Measles Nucleotide Surveillance Program.</title>
        <authorList>
            <person name="Tran T."/>
            <person name="Druce J."/>
        </authorList>
    </citation>
    <scope>NUCLEOTIDE SEQUENCE</scope>
    <source>
        <strain evidence="8">DSM 9887</strain>
    </source>
</reference>
<evidence type="ECO:0000256" key="1">
    <source>
        <dbReference type="ARBA" id="ARBA00004141"/>
    </source>
</evidence>
<feature type="transmembrane region" description="Helical" evidence="5">
    <location>
        <begin position="185"/>
        <end position="202"/>
    </location>
</feature>
<sequence>MQDVLILETRASAMKKHYRESKVFIRFEQVFIIIALLLFSQAFFPFFQGGQPENVVEGNALLQLLWKIIYGVAFVLILIQRKRVLAILTRDKLSLLLLALIMLSFLWSNAPDITLRRSFAYFGTTLVAIYMAARFTLREQFLMVVWMLLGGAVCSLVITLVLPDVGKMLHEGSMAWRGIYSHKNQLGRLMCLGAIVFFLVIMMKQWPRWISWGGFLLCTSLLVLSESRTAIVVFVVLLGCIPFLYSFRWNVYGQLLLWMSATMLGVIFALVVVPNTEVLLESFGRDMTLTGRTELWATVIEMIREHPWFGYGYSGFWLGWDGESAYLWMVSNWNPPNSHNGFLDAALDVGVVGLIMILLSFFTRFIKAVQYIRTNQSWESFWPMLFLLYMVAGNVTETSLLDHNSFFWILFIAFGFSFSNKNGSGKAREQAMLTVETGGRR</sequence>
<feature type="transmembrane region" description="Helical" evidence="5">
    <location>
        <begin position="401"/>
        <end position="418"/>
    </location>
</feature>
<dbReference type="STRING" id="54915.ADS79_32135"/>
<evidence type="ECO:0000313" key="8">
    <source>
        <dbReference type="EMBL" id="KNB68623.1"/>
    </source>
</evidence>
<evidence type="ECO:0000313" key="9">
    <source>
        <dbReference type="Proteomes" id="UP000036834"/>
    </source>
</evidence>
<feature type="transmembrane region" description="Helical" evidence="5">
    <location>
        <begin position="231"/>
        <end position="248"/>
    </location>
</feature>
<dbReference type="Proteomes" id="UP000319578">
    <property type="component" value="Unassembled WGS sequence"/>
</dbReference>
<feature type="transmembrane region" description="Helical" evidence="5">
    <location>
        <begin position="345"/>
        <end position="366"/>
    </location>
</feature>
<comment type="subcellular location">
    <subcellularLocation>
        <location evidence="1">Membrane</location>
        <topology evidence="1">Multi-pass membrane protein</topology>
    </subcellularLocation>
</comment>
<evidence type="ECO:0000256" key="2">
    <source>
        <dbReference type="ARBA" id="ARBA00022692"/>
    </source>
</evidence>